<dbReference type="GO" id="GO:0016117">
    <property type="term" value="P:carotenoid biosynthetic process"/>
    <property type="evidence" value="ECO:0007669"/>
    <property type="project" value="UniProtKB-KW"/>
</dbReference>
<evidence type="ECO:0000259" key="11">
    <source>
        <dbReference type="Pfam" id="PF01593"/>
    </source>
</evidence>
<dbReference type="NCBIfam" id="TIGR02734">
    <property type="entry name" value="crtI_fam"/>
    <property type="match status" value="1"/>
</dbReference>
<dbReference type="InterPro" id="IPR008150">
    <property type="entry name" value="Phytoene_DH_bac_CS"/>
</dbReference>
<evidence type="ECO:0000256" key="1">
    <source>
        <dbReference type="ARBA" id="ARBA00001974"/>
    </source>
</evidence>
<evidence type="ECO:0000256" key="8">
    <source>
        <dbReference type="ARBA" id="ARBA00031986"/>
    </source>
</evidence>
<evidence type="ECO:0000313" key="12">
    <source>
        <dbReference type="EMBL" id="OQX13675.1"/>
    </source>
</evidence>
<evidence type="ECO:0000256" key="10">
    <source>
        <dbReference type="SAM" id="MobiDB-lite"/>
    </source>
</evidence>
<dbReference type="PANTHER" id="PTHR43734:SF3">
    <property type="entry name" value="B-CAROTENE KETOLASE"/>
    <property type="match status" value="1"/>
</dbReference>
<evidence type="ECO:0000256" key="6">
    <source>
        <dbReference type="ARBA" id="ARBA00022827"/>
    </source>
</evidence>
<dbReference type="PANTHER" id="PTHR43734">
    <property type="entry name" value="PHYTOENE DESATURASE"/>
    <property type="match status" value="1"/>
</dbReference>
<comment type="pathway">
    <text evidence="2 9">Carotenoid biosynthesis.</text>
</comment>
<dbReference type="PROSITE" id="PS00982">
    <property type="entry name" value="PHYTOENE_DH"/>
    <property type="match status" value="1"/>
</dbReference>
<proteinExistence type="inferred from homology"/>
<evidence type="ECO:0000313" key="13">
    <source>
        <dbReference type="Proteomes" id="UP000192491"/>
    </source>
</evidence>
<dbReference type="AlphaFoldDB" id="A0A1Y1QTT2"/>
<keyword evidence="7 9" id="KW-0560">Oxidoreductase</keyword>
<keyword evidence="6" id="KW-0274">FAD</keyword>
<evidence type="ECO:0000256" key="9">
    <source>
        <dbReference type="RuleBase" id="RU362075"/>
    </source>
</evidence>
<feature type="region of interest" description="Disordered" evidence="10">
    <location>
        <begin position="501"/>
        <end position="521"/>
    </location>
</feature>
<accession>A0A1Y1QTT2</accession>
<evidence type="ECO:0000256" key="4">
    <source>
        <dbReference type="ARBA" id="ARBA00022630"/>
    </source>
</evidence>
<dbReference type="GO" id="GO:0016627">
    <property type="term" value="F:oxidoreductase activity, acting on the CH-CH group of donors"/>
    <property type="evidence" value="ECO:0007669"/>
    <property type="project" value="UniProtKB-ARBA"/>
</dbReference>
<dbReference type="InterPro" id="IPR002937">
    <property type="entry name" value="Amino_oxidase"/>
</dbReference>
<name>A0A1Y1QTT2_9GAMM</name>
<organism evidence="12 13">
    <name type="scientific">Thiothrix lacustris</name>
    <dbReference type="NCBI Taxonomy" id="525917"/>
    <lineage>
        <taxon>Bacteria</taxon>
        <taxon>Pseudomonadati</taxon>
        <taxon>Pseudomonadota</taxon>
        <taxon>Gammaproteobacteria</taxon>
        <taxon>Thiotrichales</taxon>
        <taxon>Thiotrichaceae</taxon>
        <taxon>Thiothrix</taxon>
    </lineage>
</organism>
<dbReference type="Pfam" id="PF01593">
    <property type="entry name" value="Amino_oxidase"/>
    <property type="match status" value="1"/>
</dbReference>
<gene>
    <name evidence="12" type="ORF">BWK73_11555</name>
</gene>
<dbReference type="EMBL" id="MTEJ01000043">
    <property type="protein sequence ID" value="OQX13675.1"/>
    <property type="molecule type" value="Genomic_DNA"/>
</dbReference>
<evidence type="ECO:0000256" key="2">
    <source>
        <dbReference type="ARBA" id="ARBA00004829"/>
    </source>
</evidence>
<evidence type="ECO:0000256" key="5">
    <source>
        <dbReference type="ARBA" id="ARBA00022746"/>
    </source>
</evidence>
<sequence>MTDKQARTALVIGGGLGGIAASLRLRAKGYAVTVVDRCPQLGGRAQVFEKEGFRHDAGPTVITAPFLLDELFALFGKQRADYVQLVPLNPWYRFYFATDNTTFDYGGSVEDTQREIERICPQDVAGYSALLEKSRAIFEVGFTQLAAQPFHQLGLMLKQVPRLLKLGSYRSVWSLVSQHLSHPKLRQAFSIHPLLVGGSPFDTTSIYNLIHYLERQWGIHFAMGGTGALVKGLERLMREQGIEIRLQTTVKHLAVANNRITHAVLEDGQTLTADIIVSNADPVHLYTNLLDRDAQRYSAHLKARHARLSMGLFVLYFGTRRQYPEVKHHTIWLGERYQTLLHDIFHRKVLPKDFSLYIHRPTATDASFAPEGCDSFYVLAPVPNLQADIDWDVEGAALQERIIDALDKTLLPGLRDSITAEFHMTPRDFAANYQSAFGSGFSVAPYFTQSAWFRFHNKAEGPENLYLVGAGTHPGAGVPGVLSSAKVIDRLIPAVANAFTPVQQRGHSHGNPSAQPATSPP</sequence>
<dbReference type="InterPro" id="IPR014105">
    <property type="entry name" value="Carotenoid/retinoid_OxRdtase"/>
</dbReference>
<dbReference type="SUPFAM" id="SSF51905">
    <property type="entry name" value="FAD/NAD(P)-binding domain"/>
    <property type="match status" value="1"/>
</dbReference>
<keyword evidence="5 9" id="KW-0125">Carotenoid biosynthesis</keyword>
<evidence type="ECO:0000256" key="3">
    <source>
        <dbReference type="ARBA" id="ARBA00006046"/>
    </source>
</evidence>
<dbReference type="InterPro" id="IPR036188">
    <property type="entry name" value="FAD/NAD-bd_sf"/>
</dbReference>
<keyword evidence="4" id="KW-0285">Flavoprotein</keyword>
<comment type="caution">
    <text evidence="12">The sequence shown here is derived from an EMBL/GenBank/DDBJ whole genome shotgun (WGS) entry which is preliminary data.</text>
</comment>
<dbReference type="Proteomes" id="UP000192491">
    <property type="component" value="Unassembled WGS sequence"/>
</dbReference>
<protein>
    <recommendedName>
        <fullName evidence="8">Phytoene dehydrogenase</fullName>
    </recommendedName>
</protein>
<dbReference type="Gene3D" id="3.50.50.60">
    <property type="entry name" value="FAD/NAD(P)-binding domain"/>
    <property type="match status" value="2"/>
</dbReference>
<comment type="cofactor">
    <cofactor evidence="1">
        <name>FAD</name>
        <dbReference type="ChEBI" id="CHEBI:57692"/>
    </cofactor>
</comment>
<evidence type="ECO:0000256" key="7">
    <source>
        <dbReference type="ARBA" id="ARBA00023002"/>
    </source>
</evidence>
<feature type="domain" description="Amine oxidase" evidence="11">
    <location>
        <begin position="16"/>
        <end position="486"/>
    </location>
</feature>
<comment type="similarity">
    <text evidence="3 9">Belongs to the carotenoid/retinoid oxidoreductase family.</text>
</comment>
<reference evidence="12 13" key="1">
    <citation type="submission" date="2017-01" db="EMBL/GenBank/DDBJ databases">
        <title>Novel large sulfur bacteria in the metagenomes of groundwater-fed chemosynthetic microbial mats in the Lake Huron basin.</title>
        <authorList>
            <person name="Sharrar A.M."/>
            <person name="Flood B.E."/>
            <person name="Bailey J.V."/>
            <person name="Jones D.S."/>
            <person name="Biddanda B."/>
            <person name="Ruberg S.A."/>
            <person name="Marcus D.N."/>
            <person name="Dick G.J."/>
        </authorList>
    </citation>
    <scope>NUCLEOTIDE SEQUENCE [LARGE SCALE GENOMIC DNA]</scope>
    <source>
        <strain evidence="12">A8</strain>
    </source>
</reference>